<reference evidence="2 3" key="1">
    <citation type="journal article" date="2016" name="Int. J. Syst. Evol. Microbiol.">
        <title>Streptococcuspantholopis sp. nov., isolated from faeces of the Tibetan antelope (Pantholops hodgsonii).</title>
        <authorList>
            <person name="Bai X."/>
            <person name="Xiong Y."/>
            <person name="Lu S."/>
            <person name="Jin D."/>
            <person name="Lai X."/>
            <person name="Yang J."/>
            <person name="Niu L."/>
            <person name="Hu S."/>
            <person name="Meng X."/>
            <person name="Pu J."/>
            <person name="Ye C."/>
            <person name="Xu J."/>
        </authorList>
    </citation>
    <scope>NUCLEOTIDE SEQUENCE [LARGE SCALE GENOMIC DNA]</scope>
    <source>
        <strain evidence="2 3">TA 26</strain>
    </source>
</reference>
<dbReference type="KEGG" id="spat:A0O21_00640"/>
<reference evidence="3" key="2">
    <citation type="submission" date="2016-03" db="EMBL/GenBank/DDBJ databases">
        <title>Streptococcus antelopensis sp. nov., isolated from the feces of the Tibetan antelope (Pantholops hodgsonii) in Hoh Xil National Nature Reserve, Qinghai, China.</title>
        <authorList>
            <person name="Bai X."/>
        </authorList>
    </citation>
    <scope>NUCLEOTIDE SEQUENCE [LARGE SCALE GENOMIC DNA]</scope>
    <source>
        <strain evidence="3">TA 26</strain>
    </source>
</reference>
<keyword evidence="3" id="KW-1185">Reference proteome</keyword>
<evidence type="ECO:0000256" key="1">
    <source>
        <dbReference type="SAM" id="MobiDB-lite"/>
    </source>
</evidence>
<accession>A0A172Q5A2</accession>
<dbReference type="EMBL" id="CP014699">
    <property type="protein sequence ID" value="AND78637.1"/>
    <property type="molecule type" value="Genomic_DNA"/>
</dbReference>
<proteinExistence type="predicted"/>
<gene>
    <name evidence="2" type="ORF">A0O21_00640</name>
</gene>
<dbReference type="STRING" id="1811193.A0O21_00640"/>
<organism evidence="2 3">
    <name type="scientific">Streptococcus pantholopis</name>
    <dbReference type="NCBI Taxonomy" id="1811193"/>
    <lineage>
        <taxon>Bacteria</taxon>
        <taxon>Bacillati</taxon>
        <taxon>Bacillota</taxon>
        <taxon>Bacilli</taxon>
        <taxon>Lactobacillales</taxon>
        <taxon>Streptococcaceae</taxon>
        <taxon>Streptococcus</taxon>
    </lineage>
</organism>
<evidence type="ECO:0000313" key="3">
    <source>
        <dbReference type="Proteomes" id="UP000077317"/>
    </source>
</evidence>
<dbReference type="Proteomes" id="UP000077317">
    <property type="component" value="Chromosome"/>
</dbReference>
<evidence type="ECO:0000313" key="2">
    <source>
        <dbReference type="EMBL" id="AND78637.1"/>
    </source>
</evidence>
<protein>
    <submittedName>
        <fullName evidence="2">Uncharacterized protein</fullName>
    </submittedName>
</protein>
<sequence length="188" mass="19862">MVMKRTLQFVGTLLIALVLIVFMSAVRSEETTTNSSESASEQVVPEDTLPEIAVIEKPTVNQPSAGDKLISGTGKAGTVIRLYIFTAETYQNYVSISSNYPATVSEMVEVGQDGKWSVDLTGRLSDIDGSTYNLTAGHVVAVKAMTLDNANIVTGMSEEVAVTVASAQGGSAEKAETKKLPNTSALPE</sequence>
<feature type="region of interest" description="Disordered" evidence="1">
    <location>
        <begin position="167"/>
        <end position="188"/>
    </location>
</feature>
<name>A0A172Q5A2_9STRE</name>
<dbReference type="AlphaFoldDB" id="A0A172Q5A2"/>